<keyword evidence="7" id="KW-0648">Protein biosynthesis</keyword>
<comment type="catalytic activity">
    <reaction evidence="7">
        <text>ATP + H2O = ADP + phosphate + H(+)</text>
        <dbReference type="Rhea" id="RHEA:13065"/>
        <dbReference type="ChEBI" id="CHEBI:15377"/>
        <dbReference type="ChEBI" id="CHEBI:15378"/>
        <dbReference type="ChEBI" id="CHEBI:30616"/>
        <dbReference type="ChEBI" id="CHEBI:43474"/>
        <dbReference type="ChEBI" id="CHEBI:456216"/>
    </reaction>
</comment>
<evidence type="ECO:0000256" key="6">
    <source>
        <dbReference type="ARBA" id="ARBA00022845"/>
    </source>
</evidence>
<dbReference type="InterPro" id="IPR017871">
    <property type="entry name" value="ABC_transporter-like_CS"/>
</dbReference>
<evidence type="ECO:0000313" key="9">
    <source>
        <dbReference type="EMBL" id="MCF7560064.1"/>
    </source>
</evidence>
<dbReference type="EMBL" id="JAKKDV010000002">
    <property type="protein sequence ID" value="MCF7560064.1"/>
    <property type="molecule type" value="Genomic_DNA"/>
</dbReference>
<keyword evidence="6 7" id="KW-0810">Translation regulation</keyword>
<evidence type="ECO:0000256" key="4">
    <source>
        <dbReference type="ARBA" id="ARBA00022741"/>
    </source>
</evidence>
<accession>A0ABS9IH25</accession>
<keyword evidence="3 7" id="KW-0699">rRNA-binding</keyword>
<dbReference type="SUPFAM" id="SSF52540">
    <property type="entry name" value="P-loop containing nucleoside triphosphate hydrolases"/>
    <property type="match status" value="2"/>
</dbReference>
<dbReference type="PANTHER" id="PTHR43858">
    <property type="entry name" value="ENERGY-DEPENDENT TRANSLATIONAL THROTTLE PROTEIN ETTA"/>
    <property type="match status" value="1"/>
</dbReference>
<evidence type="ECO:0000256" key="3">
    <source>
        <dbReference type="ARBA" id="ARBA00022730"/>
    </source>
</evidence>
<comment type="caution">
    <text evidence="7">Lacks conserved residue(s) required for the propagation of feature annotation.</text>
</comment>
<dbReference type="Proteomes" id="UP001200022">
    <property type="component" value="Unassembled WGS sequence"/>
</dbReference>
<reference evidence="9 10" key="1">
    <citation type="submission" date="2022-01" db="EMBL/GenBank/DDBJ databases">
        <title>Draft genome sequence of Sabulilitoribacter multivorans KCTC 32326.</title>
        <authorList>
            <person name="Oh J.-S."/>
        </authorList>
    </citation>
    <scope>NUCLEOTIDE SEQUENCE [LARGE SCALE GENOMIC DNA]</scope>
    <source>
        <strain evidence="9 10">M-M16</strain>
    </source>
</reference>
<dbReference type="Pfam" id="PF00005">
    <property type="entry name" value="ABC_tran"/>
    <property type="match status" value="2"/>
</dbReference>
<comment type="subunit">
    <text evidence="7">Monomer. Probably contacts ribosomal proteins L1, L5, L33 and S7, the 16S and 23S rRNA and the P-site containing tRNA(fMet).</text>
</comment>
<dbReference type="PROSITE" id="PS50893">
    <property type="entry name" value="ABC_TRANSPORTER_2"/>
    <property type="match status" value="2"/>
</dbReference>
<keyword evidence="7" id="KW-0963">Cytoplasm</keyword>
<evidence type="ECO:0000313" key="10">
    <source>
        <dbReference type="Proteomes" id="UP001200022"/>
    </source>
</evidence>
<dbReference type="HAMAP" id="MF_00847">
    <property type="entry name" value="EttA"/>
    <property type="match status" value="1"/>
</dbReference>
<feature type="domain" description="ABC transporter" evidence="8">
    <location>
        <begin position="333"/>
        <end position="559"/>
    </location>
</feature>
<gene>
    <name evidence="7 9" type="primary">ettA</name>
    <name evidence="9" type="ORF">L3X39_05390</name>
</gene>
<dbReference type="InterPro" id="IPR003439">
    <property type="entry name" value="ABC_transporter-like_ATP-bd"/>
</dbReference>
<protein>
    <recommendedName>
        <fullName evidence="7">Energy-dependent translational throttle protein EttA</fullName>
        <ecNumber evidence="7">3.6.1.-</ecNumber>
    </recommendedName>
    <alternativeName>
        <fullName evidence="7">Translational regulatory factor EttA</fullName>
    </alternativeName>
</protein>
<keyword evidence="5 7" id="KW-0067">ATP-binding</keyword>
<keyword evidence="7" id="KW-0677">Repeat</keyword>
<keyword evidence="10" id="KW-1185">Reference proteome</keyword>
<comment type="domain">
    <text evidence="7">The P-site tRNA interaction motif (PtIM domain) probably interacts with the P-site tRNA(fMet) as well as the 23S rRNA.</text>
</comment>
<evidence type="ECO:0000256" key="7">
    <source>
        <dbReference type="HAMAP-Rule" id="MF_00847"/>
    </source>
</evidence>
<feature type="region of interest" description="PtIM" evidence="7">
    <location>
        <begin position="251"/>
        <end position="331"/>
    </location>
</feature>
<dbReference type="InterPro" id="IPR032781">
    <property type="entry name" value="ABC_tran_Xtn"/>
</dbReference>
<dbReference type="CDD" id="cd03221">
    <property type="entry name" value="ABCF_EF-3"/>
    <property type="match status" value="2"/>
</dbReference>
<dbReference type="InterPro" id="IPR022374">
    <property type="entry name" value="EttA"/>
</dbReference>
<comment type="domain">
    <text evidence="7">The arm domain is inserted in the first ABC transporter domain. Probably contacts ribosomal protein L1.</text>
</comment>
<dbReference type="NCBIfam" id="NF008775">
    <property type="entry name" value="PRK11819.1"/>
    <property type="match status" value="1"/>
</dbReference>
<dbReference type="EC" id="3.6.1.-" evidence="7"/>
<dbReference type="InterPro" id="IPR003593">
    <property type="entry name" value="AAA+_ATPase"/>
</dbReference>
<evidence type="ECO:0000256" key="1">
    <source>
        <dbReference type="ARBA" id="ARBA00005868"/>
    </source>
</evidence>
<comment type="similarity">
    <text evidence="1 7">Belongs to the ABC transporter superfamily. ABCF family. Translational throttle EttA subfamily.</text>
</comment>
<keyword evidence="4 7" id="KW-0547">Nucleotide-binding</keyword>
<keyword evidence="2 7" id="KW-0820">tRNA-binding</keyword>
<keyword evidence="7" id="KW-0694">RNA-binding</keyword>
<comment type="subcellular location">
    <subcellularLocation>
        <location evidence="7">Cytoplasm</location>
    </subcellularLocation>
    <text evidence="7">Associates with ribosomes and polysomes.</text>
</comment>
<dbReference type="RefSeq" id="WP_237230749.1">
    <property type="nucleotide sequence ID" value="NZ_JAKKDV010000002.1"/>
</dbReference>
<sequence>MSDDKKVIFSMSGLTKTFQGANTPVLKNIYLSFFYGAKIGILGLNGSGKSTLLKIIAGVDKNFQGDVTFLQDYTVGYLEQEPILDDSKTVMEVVREGAAETVAILDEYNKINDQFGLEEVYSNPDKMEKLMNRQAELQDQIDAANAWELDTKLEIAMDALRTPDGDKKIAVLSGGERRRVALCRLLLQEPDVLLLDEPTNHLDAESVHWLEHHLAQYKGTVIAVTHDRYFLDNVAGWILELDRGEGIPWKGNYSSWLDQKSKRMAQEGKAASKRQKTLERELEWVRQGAKGRQTKQKARLKNYDKLMSQDQKQLDEKLEIYIPNGPRLGTNVIEAVGVSKGYDDKLLYEDLNFNLPQAGIVGVIGPNGAGKTTIFRMIMGEETPDKGEFKVGDTAKLAYVDQKHSNIDPEKSIWQNFSDEQELIMMGGRQVNSRAYLSRFNFSGSEQNKKVKLLSGGERNRLHLAMTLKEEGNVLLLDEPTNDLDVNTLRALEEGLENFAGCAVVISHDRWFLDRICTHILAFEGNSQVYFFEGSFSEYEENKKKRLGGDLMPKRIKYKKLVR</sequence>
<organism evidence="9 10">
    <name type="scientific">Flaviramulus multivorans</name>
    <dbReference type="NCBI Taxonomy" id="1304750"/>
    <lineage>
        <taxon>Bacteria</taxon>
        <taxon>Pseudomonadati</taxon>
        <taxon>Bacteroidota</taxon>
        <taxon>Flavobacteriia</taxon>
        <taxon>Flavobacteriales</taxon>
        <taxon>Flavobacteriaceae</taxon>
        <taxon>Flaviramulus</taxon>
    </lineage>
</organism>
<dbReference type="Pfam" id="PF12848">
    <property type="entry name" value="ABC_tran_Xtn"/>
    <property type="match status" value="1"/>
</dbReference>
<comment type="caution">
    <text evidence="9">The sequence shown here is derived from an EMBL/GenBank/DDBJ whole genome shotgun (WGS) entry which is preliminary data.</text>
</comment>
<keyword evidence="7" id="KW-0378">Hydrolase</keyword>
<dbReference type="Gene3D" id="3.40.50.300">
    <property type="entry name" value="P-loop containing nucleotide triphosphate hydrolases"/>
    <property type="match status" value="2"/>
</dbReference>
<proteinExistence type="inferred from homology"/>
<dbReference type="PANTHER" id="PTHR43858:SF1">
    <property type="entry name" value="ABC TRANSPORTER-RELATED PROTEIN"/>
    <property type="match status" value="1"/>
</dbReference>
<evidence type="ECO:0000256" key="5">
    <source>
        <dbReference type="ARBA" id="ARBA00022840"/>
    </source>
</evidence>
<dbReference type="SMART" id="SM00382">
    <property type="entry name" value="AAA"/>
    <property type="match status" value="2"/>
</dbReference>
<comment type="function">
    <text evidence="7">A translation factor that gates the progression of the 70S ribosomal initiation complex (IC, containing tRNA(fMet) in the P-site) into the translation elongation cycle by using a mechanism sensitive to the ATP/ADP ratio. Binds to the 70S ribosome E-site where it modulates the state of the translating ribosome during subunit translocation. ATP hydrolysis probably frees it from the ribosome, which can enter the elongation phase.</text>
</comment>
<feature type="domain" description="ABC transporter" evidence="8">
    <location>
        <begin position="9"/>
        <end position="268"/>
    </location>
</feature>
<evidence type="ECO:0000256" key="2">
    <source>
        <dbReference type="ARBA" id="ARBA00022555"/>
    </source>
</evidence>
<feature type="binding site" evidence="7">
    <location>
        <begin position="365"/>
        <end position="372"/>
    </location>
    <ligand>
        <name>ATP</name>
        <dbReference type="ChEBI" id="CHEBI:30616"/>
        <label>2</label>
    </ligand>
</feature>
<dbReference type="InterPro" id="IPR027417">
    <property type="entry name" value="P-loop_NTPase"/>
</dbReference>
<evidence type="ECO:0000259" key="8">
    <source>
        <dbReference type="PROSITE" id="PS50893"/>
    </source>
</evidence>
<dbReference type="PROSITE" id="PS00211">
    <property type="entry name" value="ABC_TRANSPORTER_1"/>
    <property type="match status" value="1"/>
</dbReference>
<dbReference type="NCBIfam" id="TIGR03719">
    <property type="entry name" value="ABC_ABC_ChvD"/>
    <property type="match status" value="1"/>
</dbReference>
<name>A0ABS9IH25_9FLAO</name>